<dbReference type="InterPro" id="IPR003961">
    <property type="entry name" value="FN3_dom"/>
</dbReference>
<feature type="non-terminal residue" evidence="2">
    <location>
        <position position="1"/>
    </location>
</feature>
<feature type="domain" description="Fibronectin type-III" evidence="1">
    <location>
        <begin position="165"/>
        <end position="259"/>
    </location>
</feature>
<name>X0ULJ4_9ZZZZ</name>
<accession>X0ULJ4</accession>
<dbReference type="InterPro" id="IPR013783">
    <property type="entry name" value="Ig-like_fold"/>
</dbReference>
<organism evidence="2">
    <name type="scientific">marine sediment metagenome</name>
    <dbReference type="NCBI Taxonomy" id="412755"/>
    <lineage>
        <taxon>unclassified sequences</taxon>
        <taxon>metagenomes</taxon>
        <taxon>ecological metagenomes</taxon>
    </lineage>
</organism>
<gene>
    <name evidence="2" type="ORF">S01H1_41501</name>
</gene>
<sequence>IISTESDKYSTAPDITCDKEGNPHIVWSDFMDLDPELDSDIYYKYYDPHLGIWTPVELISTVSITSSMKSEIRIGSNDAIHVMWHDQTDYAGAGSDADILYRYKNPETELWSTTAVVTIECDSSSWDVDFVIDDYGHLFVTWSGASPVAYSGPDTDILYRKFVGAPDEITLTILPTEAEVDEDFHLSWSSSQGAKEYHLYRNTSSISSIAGLDPYVELVTSSFSDRLTASGNYFYVVVASNDYGESEPSNVVHITINEKQQLFVDI</sequence>
<dbReference type="SUPFAM" id="SSF49265">
    <property type="entry name" value="Fibronectin type III"/>
    <property type="match status" value="1"/>
</dbReference>
<dbReference type="AlphaFoldDB" id="X0ULJ4"/>
<feature type="non-terminal residue" evidence="2">
    <location>
        <position position="266"/>
    </location>
</feature>
<dbReference type="Gene3D" id="2.60.40.10">
    <property type="entry name" value="Immunoglobulins"/>
    <property type="match status" value="1"/>
</dbReference>
<proteinExistence type="predicted"/>
<evidence type="ECO:0000313" key="2">
    <source>
        <dbReference type="EMBL" id="GAG00157.1"/>
    </source>
</evidence>
<comment type="caution">
    <text evidence="2">The sequence shown here is derived from an EMBL/GenBank/DDBJ whole genome shotgun (WGS) entry which is preliminary data.</text>
</comment>
<dbReference type="InterPro" id="IPR036116">
    <property type="entry name" value="FN3_sf"/>
</dbReference>
<evidence type="ECO:0000259" key="1">
    <source>
        <dbReference type="PROSITE" id="PS50853"/>
    </source>
</evidence>
<dbReference type="PROSITE" id="PS50853">
    <property type="entry name" value="FN3"/>
    <property type="match status" value="1"/>
</dbReference>
<dbReference type="EMBL" id="BARS01026325">
    <property type="protein sequence ID" value="GAG00157.1"/>
    <property type="molecule type" value="Genomic_DNA"/>
</dbReference>
<reference evidence="2" key="1">
    <citation type="journal article" date="2014" name="Front. Microbiol.">
        <title>High frequency of phylogenetically diverse reductive dehalogenase-homologous genes in deep subseafloor sedimentary metagenomes.</title>
        <authorList>
            <person name="Kawai M."/>
            <person name="Futagami T."/>
            <person name="Toyoda A."/>
            <person name="Takaki Y."/>
            <person name="Nishi S."/>
            <person name="Hori S."/>
            <person name="Arai W."/>
            <person name="Tsubouchi T."/>
            <person name="Morono Y."/>
            <person name="Uchiyama I."/>
            <person name="Ito T."/>
            <person name="Fujiyama A."/>
            <person name="Inagaki F."/>
            <person name="Takami H."/>
        </authorList>
    </citation>
    <scope>NUCLEOTIDE SEQUENCE</scope>
    <source>
        <strain evidence="2">Expedition CK06-06</strain>
    </source>
</reference>
<protein>
    <recommendedName>
        <fullName evidence="1">Fibronectin type-III domain-containing protein</fullName>
    </recommendedName>
</protein>